<keyword evidence="4" id="KW-1185">Reference proteome</keyword>
<reference evidence="4" key="1">
    <citation type="submission" date="2016-10" db="EMBL/GenBank/DDBJ databases">
        <title>Frankia sp. NRRL B-16386 Genome sequencing.</title>
        <authorList>
            <person name="Ghodhbane-Gtari F."/>
            <person name="Swanson E."/>
            <person name="Gueddou A."/>
            <person name="Hezbri K."/>
            <person name="Ktari K."/>
            <person name="Nouioui I."/>
            <person name="Morris K."/>
            <person name="Simpson S."/>
            <person name="Abebe-Akele F."/>
            <person name="Thomas K."/>
            <person name="Gtari M."/>
            <person name="Tisa L.S."/>
        </authorList>
    </citation>
    <scope>NUCLEOTIDE SEQUENCE [LARGE SCALE GENOMIC DNA]</scope>
    <source>
        <strain evidence="4">NRRL B-16386</strain>
    </source>
</reference>
<evidence type="ECO:0000256" key="1">
    <source>
        <dbReference type="SAM" id="MobiDB-lite"/>
    </source>
</evidence>
<keyword evidence="2" id="KW-0472">Membrane</keyword>
<comment type="caution">
    <text evidence="3">The sequence shown here is derived from an EMBL/GenBank/DDBJ whole genome shotgun (WGS) entry which is preliminary data.</text>
</comment>
<keyword evidence="2" id="KW-0812">Transmembrane</keyword>
<feature type="compositionally biased region" description="Polar residues" evidence="1">
    <location>
        <begin position="7"/>
        <end position="17"/>
    </location>
</feature>
<accession>A0A1V2IIT2</accession>
<dbReference type="EMBL" id="MOMC01000007">
    <property type="protein sequence ID" value="ONH33094.1"/>
    <property type="molecule type" value="Genomic_DNA"/>
</dbReference>
<evidence type="ECO:0000313" key="4">
    <source>
        <dbReference type="Proteomes" id="UP000188929"/>
    </source>
</evidence>
<name>A0A1V2IIT2_9ACTN</name>
<keyword evidence="2" id="KW-1133">Transmembrane helix</keyword>
<feature type="region of interest" description="Disordered" evidence="1">
    <location>
        <begin position="1"/>
        <end position="32"/>
    </location>
</feature>
<feature type="transmembrane region" description="Helical" evidence="2">
    <location>
        <begin position="42"/>
        <end position="65"/>
    </location>
</feature>
<dbReference type="Proteomes" id="UP000188929">
    <property type="component" value="Unassembled WGS sequence"/>
</dbReference>
<dbReference type="STRING" id="1834516.BL253_02655"/>
<dbReference type="InterPro" id="IPR025324">
    <property type="entry name" value="DUF4230"/>
</dbReference>
<dbReference type="OrthoDB" id="3366858at2"/>
<sequence>MSDESGRSTSQATDTLPPTTPDGATASRRGGRSARLPSFGGLLKLVALVVTLVVLASVVSFVAGWPSLIHNPFSEKKVDRSSPPVLRSLENISQYHAASAHMEVVVDVEDDTKWIPSSLKGERVLFVGVGTVDSIVDFTGLDAKRVTVDEATKAVTIRLPAPTIGKANLDPQKSYVVARQRGALDRIGGLFGGQSTDQDLYVRATTQMQAAAATDGQVLALGKSNTTAMLKGLLGALGYTNVTVTYEEDKK</sequence>
<protein>
    <recommendedName>
        <fullName evidence="5">DUF4230 domain-containing protein</fullName>
    </recommendedName>
</protein>
<evidence type="ECO:0000256" key="2">
    <source>
        <dbReference type="SAM" id="Phobius"/>
    </source>
</evidence>
<organism evidence="3 4">
    <name type="scientific">Pseudofrankia asymbiotica</name>
    <dbReference type="NCBI Taxonomy" id="1834516"/>
    <lineage>
        <taxon>Bacteria</taxon>
        <taxon>Bacillati</taxon>
        <taxon>Actinomycetota</taxon>
        <taxon>Actinomycetes</taxon>
        <taxon>Frankiales</taxon>
        <taxon>Frankiaceae</taxon>
        <taxon>Pseudofrankia</taxon>
    </lineage>
</organism>
<gene>
    <name evidence="3" type="ORF">BL253_02655</name>
</gene>
<dbReference type="Pfam" id="PF14014">
    <property type="entry name" value="DUF4230"/>
    <property type="match status" value="1"/>
</dbReference>
<evidence type="ECO:0008006" key="5">
    <source>
        <dbReference type="Google" id="ProtNLM"/>
    </source>
</evidence>
<dbReference type="AlphaFoldDB" id="A0A1V2IIT2"/>
<dbReference type="RefSeq" id="WP_076813286.1">
    <property type="nucleotide sequence ID" value="NZ_MOMC01000007.1"/>
</dbReference>
<evidence type="ECO:0000313" key="3">
    <source>
        <dbReference type="EMBL" id="ONH33094.1"/>
    </source>
</evidence>
<proteinExistence type="predicted"/>